<dbReference type="GO" id="GO:0051479">
    <property type="term" value="P:mannosylglycerate biosynthetic process"/>
    <property type="evidence" value="ECO:0007669"/>
    <property type="project" value="InterPro"/>
</dbReference>
<dbReference type="InterPro" id="IPR023214">
    <property type="entry name" value="HAD_sf"/>
</dbReference>
<dbReference type="Pfam" id="PF08282">
    <property type="entry name" value="Hydrolase_3"/>
    <property type="match status" value="1"/>
</dbReference>
<dbReference type="PANTHER" id="PTHR10000:SF8">
    <property type="entry name" value="HAD SUPERFAMILY HYDROLASE-LIKE, TYPE 3"/>
    <property type="match status" value="1"/>
</dbReference>
<dbReference type="SFLD" id="SFLDG01142">
    <property type="entry name" value="C2.B.2:_Mannosyl-3-phosphoglyc"/>
    <property type="match status" value="1"/>
</dbReference>
<reference evidence="4 5" key="1">
    <citation type="journal article" date="2011" name="Stand. Genomic Sci.">
        <title>Complete genome sequence of the halophilic and highly halotolerant Chromohalobacter salexigens type strain (1H11(T)).</title>
        <authorList>
            <person name="Copeland A."/>
            <person name="O'Connor K."/>
            <person name="Lucas S."/>
            <person name="Lapidus A."/>
            <person name="Berry K.W."/>
            <person name="Detter J.C."/>
            <person name="Del Rio T.G."/>
            <person name="Hammon N."/>
            <person name="Dalin E."/>
            <person name="Tice H."/>
            <person name="Pitluck S."/>
            <person name="Bruce D."/>
            <person name="Goodwin L."/>
            <person name="Han C."/>
            <person name="Tapia R."/>
            <person name="Saunders E."/>
            <person name="Schmutz J."/>
            <person name="Brettin T."/>
            <person name="Larimer F."/>
            <person name="Land M."/>
            <person name="Hauser L."/>
            <person name="Vargas C."/>
            <person name="Nieto J.J."/>
            <person name="Kyrpides N.C."/>
            <person name="Ivanova N."/>
            <person name="Goker M."/>
            <person name="Klenk H.P."/>
            <person name="Csonka L.N."/>
            <person name="Woyke T."/>
        </authorList>
    </citation>
    <scope>NUCLEOTIDE SEQUENCE [LARGE SCALE GENOMIC DNA]</scope>
    <source>
        <strain evidence="5">ATCC BAA-138 / DSM 3043 / CIP 106854 / NCIMB 13768 / 1H11</strain>
    </source>
</reference>
<dbReference type="KEGG" id="csa:Csal_2604"/>
<dbReference type="PANTHER" id="PTHR10000">
    <property type="entry name" value="PHOSPHOSERINE PHOSPHATASE"/>
    <property type="match status" value="1"/>
</dbReference>
<protein>
    <submittedName>
        <fullName evidence="4">HAD-superfamily hydrolase YedP</fullName>
        <ecNumber evidence="4">3.1.3.70</ecNumber>
    </submittedName>
</protein>
<dbReference type="InterPro" id="IPR006379">
    <property type="entry name" value="HAD-SF_hydro_IIB"/>
</dbReference>
<evidence type="ECO:0000313" key="5">
    <source>
        <dbReference type="Proteomes" id="UP000000239"/>
    </source>
</evidence>
<keyword evidence="5" id="KW-1185">Reference proteome</keyword>
<dbReference type="InterPro" id="IPR036412">
    <property type="entry name" value="HAD-like_sf"/>
</dbReference>
<dbReference type="Proteomes" id="UP000000239">
    <property type="component" value="Chromosome"/>
</dbReference>
<dbReference type="NCBIfam" id="NF001216">
    <property type="entry name" value="PRK00192.1-2"/>
    <property type="match status" value="1"/>
</dbReference>
<dbReference type="NCBIfam" id="TIGR01484">
    <property type="entry name" value="HAD-SF-IIB"/>
    <property type="match status" value="1"/>
</dbReference>
<dbReference type="GO" id="GO:0005829">
    <property type="term" value="C:cytosol"/>
    <property type="evidence" value="ECO:0007669"/>
    <property type="project" value="TreeGrafter"/>
</dbReference>
<evidence type="ECO:0000256" key="1">
    <source>
        <dbReference type="ARBA" id="ARBA00022723"/>
    </source>
</evidence>
<dbReference type="AlphaFoldDB" id="Q1QUA7"/>
<proteinExistence type="predicted"/>
<name>Q1QUA7_CHRI1</name>
<dbReference type="EC" id="3.1.3.70" evidence="4"/>
<dbReference type="SFLD" id="SFLDG01140">
    <property type="entry name" value="C2.B:_Phosphomannomutase_and_P"/>
    <property type="match status" value="1"/>
</dbReference>
<dbReference type="Gene3D" id="3.30.980.20">
    <property type="entry name" value="Putative mannosyl-3-phosphoglycerate phosphatase, domain 2"/>
    <property type="match status" value="1"/>
</dbReference>
<keyword evidence="1" id="KW-0479">Metal-binding</keyword>
<dbReference type="NCBIfam" id="TIGR01486">
    <property type="entry name" value="HAD-SF-IIB-MPGP"/>
    <property type="match status" value="1"/>
</dbReference>
<dbReference type="SFLD" id="SFLDS00003">
    <property type="entry name" value="Haloacid_Dehalogenase"/>
    <property type="match status" value="1"/>
</dbReference>
<gene>
    <name evidence="4" type="ordered locus">Csal_2604</name>
</gene>
<keyword evidence="2 4" id="KW-0378">Hydrolase</keyword>
<evidence type="ECO:0000256" key="2">
    <source>
        <dbReference type="ARBA" id="ARBA00022801"/>
    </source>
</evidence>
<dbReference type="eggNOG" id="COG3769">
    <property type="taxonomic scope" value="Bacteria"/>
</dbReference>
<dbReference type="GO" id="GO:0050531">
    <property type="term" value="F:mannosyl-3-phosphoglycerate phosphatase activity"/>
    <property type="evidence" value="ECO:0007669"/>
    <property type="project" value="UniProtKB-EC"/>
</dbReference>
<evidence type="ECO:0000313" key="4">
    <source>
        <dbReference type="EMBL" id="ABE59951.1"/>
    </source>
</evidence>
<sequence>MIRANVTSMSPRQVAWRQGERLMTQTVSRSPWLVFTDLDGTLLDHDSYTWQPAAAWLARLAEAGIAVIPTTSKTRQELLSLRDDLGLEATPFIAENGAVIGLPASWQHARLDRDPAAPDGLIVKTPSLDIGFIRRRLAVLRDRLDVRFRGMGELSLDTICELTALSADKARQALAREGSEPLIWDDDEAALARFRRALESDGLRLTRGGRFWHVMGAVDKGQAVRWLVERYTALRGTTPGTVGLGDGPNDISLLEAVDHPILVRGKHGATVNVATEVPLFRTRQPGPEGWAEGIADWWRTRWDTSPREGTAR</sequence>
<accession>Q1QUA7</accession>
<dbReference type="STRING" id="290398.Csal_2604"/>
<dbReference type="InterPro" id="IPR006381">
    <property type="entry name" value="HAD-SF-IIB-MPGP"/>
</dbReference>
<dbReference type="EMBL" id="CP000285">
    <property type="protein sequence ID" value="ABE59951.1"/>
    <property type="molecule type" value="Genomic_DNA"/>
</dbReference>
<dbReference type="Gene3D" id="3.40.50.1000">
    <property type="entry name" value="HAD superfamily/HAD-like"/>
    <property type="match status" value="1"/>
</dbReference>
<dbReference type="HOGENOM" id="CLU_063016_0_0_6"/>
<organism evidence="4 5">
    <name type="scientific">Chromohalobacter israelensis (strain ATCC BAA-138 / DSM 3043 / CIP 106854 / NCIMB 13768 / 1H11)</name>
    <name type="common">Chromohalobacter salexigens</name>
    <dbReference type="NCBI Taxonomy" id="290398"/>
    <lineage>
        <taxon>Bacteria</taxon>
        <taxon>Pseudomonadati</taxon>
        <taxon>Pseudomonadota</taxon>
        <taxon>Gammaproteobacteria</taxon>
        <taxon>Oceanospirillales</taxon>
        <taxon>Halomonadaceae</taxon>
        <taxon>Chromohalobacter</taxon>
    </lineage>
</organism>
<keyword evidence="3" id="KW-0460">Magnesium</keyword>
<dbReference type="SUPFAM" id="SSF56784">
    <property type="entry name" value="HAD-like"/>
    <property type="match status" value="1"/>
</dbReference>
<dbReference type="GO" id="GO:0000287">
    <property type="term" value="F:magnesium ion binding"/>
    <property type="evidence" value="ECO:0007669"/>
    <property type="project" value="UniProtKB-ARBA"/>
</dbReference>
<evidence type="ECO:0000256" key="3">
    <source>
        <dbReference type="ARBA" id="ARBA00022842"/>
    </source>
</evidence>